<proteinExistence type="predicted"/>
<comment type="caution">
    <text evidence="2">The sequence shown here is derived from an EMBL/GenBank/DDBJ whole genome shotgun (WGS) entry which is preliminary data.</text>
</comment>
<protein>
    <submittedName>
        <fullName evidence="2">Uncharacterized protein</fullName>
    </submittedName>
</protein>
<dbReference type="AlphaFoldDB" id="A0A2T0M8V4"/>
<gene>
    <name evidence="2" type="ORF">CLV81_2296</name>
</gene>
<name>A0A2T0M8V4_9FLAO</name>
<keyword evidence="1" id="KW-1133">Transmembrane helix</keyword>
<keyword evidence="1" id="KW-0472">Membrane</keyword>
<keyword evidence="3" id="KW-1185">Reference proteome</keyword>
<dbReference type="Proteomes" id="UP000237640">
    <property type="component" value="Unassembled WGS sequence"/>
</dbReference>
<dbReference type="EMBL" id="PVYX01000002">
    <property type="protein sequence ID" value="PRX53905.1"/>
    <property type="molecule type" value="Genomic_DNA"/>
</dbReference>
<sequence length="118" mass="11489">MFTITGAGAVALAGVGTTLGYGTDGAGTTGAGAAALAGVGTTHGYGTAGAGVAASVGAGAVALAGIGLDLVMLDFMALTMEEVSMDVVSIEALLSTEPEEDMPQELFREPHYVLVGLI</sequence>
<evidence type="ECO:0000313" key="2">
    <source>
        <dbReference type="EMBL" id="PRX53905.1"/>
    </source>
</evidence>
<evidence type="ECO:0000313" key="3">
    <source>
        <dbReference type="Proteomes" id="UP000237640"/>
    </source>
</evidence>
<accession>A0A2T0M8V4</accession>
<evidence type="ECO:0000256" key="1">
    <source>
        <dbReference type="SAM" id="Phobius"/>
    </source>
</evidence>
<reference evidence="2 3" key="1">
    <citation type="submission" date="2018-03" db="EMBL/GenBank/DDBJ databases">
        <title>Genomic Encyclopedia of Archaeal and Bacterial Type Strains, Phase II (KMG-II): from individual species to whole genera.</title>
        <authorList>
            <person name="Goeker M."/>
        </authorList>
    </citation>
    <scope>NUCLEOTIDE SEQUENCE [LARGE SCALE GENOMIC DNA]</scope>
    <source>
        <strain evidence="2 3">DSM 25027</strain>
    </source>
</reference>
<organism evidence="2 3">
    <name type="scientific">Flagellimonas meridianipacifica</name>
    <dbReference type="NCBI Taxonomy" id="1080225"/>
    <lineage>
        <taxon>Bacteria</taxon>
        <taxon>Pseudomonadati</taxon>
        <taxon>Bacteroidota</taxon>
        <taxon>Flavobacteriia</taxon>
        <taxon>Flavobacteriales</taxon>
        <taxon>Flavobacteriaceae</taxon>
        <taxon>Flagellimonas</taxon>
    </lineage>
</organism>
<feature type="transmembrane region" description="Helical" evidence="1">
    <location>
        <begin position="49"/>
        <end position="71"/>
    </location>
</feature>
<keyword evidence="1" id="KW-0812">Transmembrane</keyword>